<comment type="caution">
    <text evidence="2">The sequence shown here is derived from an EMBL/GenBank/DDBJ whole genome shotgun (WGS) entry which is preliminary data.</text>
</comment>
<evidence type="ECO:0000313" key="3">
    <source>
        <dbReference type="Proteomes" id="UP000886689"/>
    </source>
</evidence>
<dbReference type="SUPFAM" id="SSF51120">
    <property type="entry name" value="beta-Roll"/>
    <property type="match status" value="1"/>
</dbReference>
<dbReference type="InterPro" id="IPR018511">
    <property type="entry name" value="Hemolysin-typ_Ca-bd_CS"/>
</dbReference>
<evidence type="ECO:0008006" key="4">
    <source>
        <dbReference type="Google" id="ProtNLM"/>
    </source>
</evidence>
<dbReference type="EMBL" id="JADJUC010000027">
    <property type="protein sequence ID" value="MBK8525123.1"/>
    <property type="molecule type" value="Genomic_DNA"/>
</dbReference>
<dbReference type="Pfam" id="PF00353">
    <property type="entry name" value="HemolysinCabind"/>
    <property type="match status" value="1"/>
</dbReference>
<dbReference type="GO" id="GO:0005509">
    <property type="term" value="F:calcium ion binding"/>
    <property type="evidence" value="ECO:0007669"/>
    <property type="project" value="InterPro"/>
</dbReference>
<name>A0A9D7K2N9_9PROT</name>
<protein>
    <recommendedName>
        <fullName evidence="4">Haemolysin-type calcium binding-related domain-containing protein</fullName>
    </recommendedName>
</protein>
<dbReference type="InterPro" id="IPR011049">
    <property type="entry name" value="Serralysin-like_metalloprot_C"/>
</dbReference>
<dbReference type="SUPFAM" id="SSF53474">
    <property type="entry name" value="alpha/beta-Hydrolases"/>
    <property type="match status" value="1"/>
</dbReference>
<organism evidence="2 3">
    <name type="scientific">Candidatus Proximibacter danicus</name>
    <dbReference type="NCBI Taxonomy" id="2954365"/>
    <lineage>
        <taxon>Bacteria</taxon>
        <taxon>Pseudomonadati</taxon>
        <taxon>Pseudomonadota</taxon>
        <taxon>Betaproteobacteria</taxon>
        <taxon>Candidatus Proximibacter</taxon>
    </lineage>
</organism>
<proteinExistence type="predicted"/>
<feature type="region of interest" description="Disordered" evidence="1">
    <location>
        <begin position="876"/>
        <end position="1001"/>
    </location>
</feature>
<gene>
    <name evidence="2" type="ORF">IPL58_14475</name>
</gene>
<dbReference type="Proteomes" id="UP000886689">
    <property type="component" value="Unassembled WGS sequence"/>
</dbReference>
<dbReference type="PROSITE" id="PS00330">
    <property type="entry name" value="HEMOLYSIN_CALCIUM"/>
    <property type="match status" value="1"/>
</dbReference>
<evidence type="ECO:0000256" key="1">
    <source>
        <dbReference type="SAM" id="MobiDB-lite"/>
    </source>
</evidence>
<sequence>MPTLADYLKYANLQMASEALFDFNATPPGTVLTPGAFAGNERNTVGNLTTGNLHASKFTTTEAEKFAKEWKVVEHISNTTTGFSGTLFEKVGTGELVVSFRSTEFLDDAARDNQATNVLEIKEKGWAFGQISDMEKWYTDLKSSGKIPAGARFSVTGYSLGGHLATAFNLMYGSELNGGEVITFNGAGVGKIGDGSLATTQGQLPDMIRTFQSMRQEGEASGLERLMQSSEGRAAYLALKTALAETNGVPCRPDDANKFNSTLLNLVSQVKPASPDDPGATAREADYQLLWSALDRAKTVFEYAHWAPTLGSGSDEGPPNPANVQDLYTTPGSTPKLAIAGESLDYQLAVLATATQYQTQPLGLIDGAAAALGNPTPAAGGPLTNQWDIAGTETTTDPWYMVAYSQYRYGQNVNLFIEDQPFSRGNAVSETIKALMAGRIQLLHNEYDKNDFGDTHSLVLIIDSLKLQSVLQVLAPEATQTQIENVFRQASNLKAVNGGGSQGKAEGDALENTLNALGTLLLGPEQWNALRGDPEGNTWARMNDLSRGNGEEAAVYSGRESFYNALDDLQKAAAFTTLKGKLTLGAVDIATLKEQARTGFGAFATLYALSPFAAGLAAGSSTTLEAAVSSAWGQTYTDWQQDKALSEEDRAAGKALYSDQWYADRSAFLGYWLQSTGQNVQIVQDGNAGLNTTDQRVFKQLDSGQKIIVQNSVNGETGNDKESQYVLFGGKKMDLLVGGKLADRFYGGSGLDYLEGKQGNDTLEGGAGLDFYRFTKGDGQDTIQDYKEPPGSADPAARALLQRNNELLVLAFKDGGVWKGGSGQNAFTATQSGNDLILTFTDGEDSITLKHFDFDAARTGQGSHGLHLIDSCRQQQTPYAPSSATPKTGTATRRRTAPNGYRTPSATGYAPTARTAGRYSHKRTGTTSSTAAPATKVNASRPEKAQTSSMPTARKASMWQAAATTSSTPARGGMPSSPAAATTRYRAAKKATSSTATLATT</sequence>
<dbReference type="Gene3D" id="3.40.50.1820">
    <property type="entry name" value="alpha/beta hydrolase"/>
    <property type="match status" value="1"/>
</dbReference>
<feature type="compositionally biased region" description="Polar residues" evidence="1">
    <location>
        <begin position="876"/>
        <end position="891"/>
    </location>
</feature>
<dbReference type="InterPro" id="IPR001343">
    <property type="entry name" value="Hemolysn_Ca-bd"/>
</dbReference>
<accession>A0A9D7K2N9</accession>
<reference evidence="2" key="1">
    <citation type="submission" date="2020-10" db="EMBL/GenBank/DDBJ databases">
        <title>Connecting structure to function with the recovery of over 1000 high-quality activated sludge metagenome-assembled genomes encoding full-length rRNA genes using long-read sequencing.</title>
        <authorList>
            <person name="Singleton C.M."/>
            <person name="Petriglieri F."/>
            <person name="Kristensen J.M."/>
            <person name="Kirkegaard R.H."/>
            <person name="Michaelsen T.Y."/>
            <person name="Andersen M.H."/>
            <person name="Karst S.M."/>
            <person name="Dueholm M.S."/>
            <person name="Nielsen P.H."/>
            <person name="Albertsen M."/>
        </authorList>
    </citation>
    <scope>NUCLEOTIDE SEQUENCE</scope>
    <source>
        <strain evidence="2">Hirt_18-Q3-R61-65_BATAC.395</strain>
    </source>
</reference>
<evidence type="ECO:0000313" key="2">
    <source>
        <dbReference type="EMBL" id="MBK8525123.1"/>
    </source>
</evidence>
<feature type="compositionally biased region" description="Low complexity" evidence="1">
    <location>
        <begin position="925"/>
        <end position="935"/>
    </location>
</feature>
<dbReference type="Gene3D" id="2.150.10.10">
    <property type="entry name" value="Serralysin-like metalloprotease, C-terminal"/>
    <property type="match status" value="1"/>
</dbReference>
<feature type="compositionally biased region" description="Low complexity" evidence="1">
    <location>
        <begin position="979"/>
        <end position="1001"/>
    </location>
</feature>
<dbReference type="AlphaFoldDB" id="A0A9D7K2N9"/>
<dbReference type="InterPro" id="IPR029058">
    <property type="entry name" value="AB_hydrolase_fold"/>
</dbReference>